<evidence type="ECO:0000313" key="2">
    <source>
        <dbReference type="Proteomes" id="UP000429229"/>
    </source>
</evidence>
<sequence length="378" mass="41674">MDCTTGEVRGGWCEGTRLAAAEAWPYAMMAALSYKEAEKEFALPGAWRTRVRTDNDPRGFAYSVFDKFENGKIVATAIAFRGTEFNSFEDWWYGNLWLVQNRRGRTIFEQVRKGLDDAGYAEVPIYLAGHSLGGAIATYSGRTAVRPDVVEASETDLADTIYAFNSSPRDGWGGSGARRRAINERGEILAGLRSIFLQQGGSTLTINCAPGFRIVSDHSMAQLADCLTWIAAYENDASEALRALGNNPAIVRPATQSADDEAPAGSAEAKTYVPVNVHYFSGWTDGVAVVETLHQLLREHPLFEPVAKPASAYAIHLIPRASRDDPEVETINFVIAWTRNFDLGTIFELTCKRDALHECLKPVIEEGETYYKVREVGV</sequence>
<proteinExistence type="predicted"/>
<organism evidence="1 2">
    <name type="scientific">Alteriqipengyuania halimionae</name>
    <dbReference type="NCBI Taxonomy" id="1926630"/>
    <lineage>
        <taxon>Bacteria</taxon>
        <taxon>Pseudomonadati</taxon>
        <taxon>Pseudomonadota</taxon>
        <taxon>Alphaproteobacteria</taxon>
        <taxon>Sphingomonadales</taxon>
        <taxon>Erythrobacteraceae</taxon>
        <taxon>Alteriqipengyuania</taxon>
    </lineage>
</organism>
<dbReference type="Gene3D" id="3.40.50.1820">
    <property type="entry name" value="alpha/beta hydrolase"/>
    <property type="match status" value="1"/>
</dbReference>
<keyword evidence="2" id="KW-1185">Reference proteome</keyword>
<comment type="caution">
    <text evidence="1">The sequence shown here is derived from an EMBL/GenBank/DDBJ whole genome shotgun (WGS) entry which is preliminary data.</text>
</comment>
<dbReference type="RefSeq" id="WP_160616708.1">
    <property type="nucleotide sequence ID" value="NZ_WTYR01000001.1"/>
</dbReference>
<accession>A0A6I4U213</accession>
<name>A0A6I4U213_9SPHN</name>
<dbReference type="InterPro" id="IPR029058">
    <property type="entry name" value="AB_hydrolase_fold"/>
</dbReference>
<dbReference type="OrthoDB" id="7420899at2"/>
<dbReference type="EMBL" id="WTYR01000001">
    <property type="protein sequence ID" value="MXP10060.1"/>
    <property type="molecule type" value="Genomic_DNA"/>
</dbReference>
<protein>
    <recommendedName>
        <fullName evidence="3">DUF2974 domain-containing protein</fullName>
    </recommendedName>
</protein>
<evidence type="ECO:0000313" key="1">
    <source>
        <dbReference type="EMBL" id="MXP10060.1"/>
    </source>
</evidence>
<evidence type="ECO:0008006" key="3">
    <source>
        <dbReference type="Google" id="ProtNLM"/>
    </source>
</evidence>
<dbReference type="SUPFAM" id="SSF53474">
    <property type="entry name" value="alpha/beta-Hydrolases"/>
    <property type="match status" value="1"/>
</dbReference>
<dbReference type="AlphaFoldDB" id="A0A6I4U213"/>
<gene>
    <name evidence="1" type="ORF">GRI68_07690</name>
</gene>
<dbReference type="Proteomes" id="UP000429229">
    <property type="component" value="Unassembled WGS sequence"/>
</dbReference>
<reference evidence="1 2" key="1">
    <citation type="submission" date="2019-12" db="EMBL/GenBank/DDBJ databases">
        <title>Genomic-based taxomic classification of the family Erythrobacteraceae.</title>
        <authorList>
            <person name="Xu L."/>
        </authorList>
    </citation>
    <scope>NUCLEOTIDE SEQUENCE [LARGE SCALE GENOMIC DNA]</scope>
    <source>
        <strain evidence="1 2">LMG 29519</strain>
    </source>
</reference>